<dbReference type="InterPro" id="IPR032675">
    <property type="entry name" value="LRR_dom_sf"/>
</dbReference>
<dbReference type="OrthoDB" id="2835991at2759"/>
<dbReference type="EMBL" id="JAACJP010000029">
    <property type="protein sequence ID" value="KAF5376264.1"/>
    <property type="molecule type" value="Genomic_DNA"/>
</dbReference>
<keyword evidence="2" id="KW-1185">Reference proteome</keyword>
<dbReference type="SUPFAM" id="SSF52047">
    <property type="entry name" value="RNI-like"/>
    <property type="match status" value="1"/>
</dbReference>
<organism evidence="1 2">
    <name type="scientific">Tricholomella constricta</name>
    <dbReference type="NCBI Taxonomy" id="117010"/>
    <lineage>
        <taxon>Eukaryota</taxon>
        <taxon>Fungi</taxon>
        <taxon>Dikarya</taxon>
        <taxon>Basidiomycota</taxon>
        <taxon>Agaricomycotina</taxon>
        <taxon>Agaricomycetes</taxon>
        <taxon>Agaricomycetidae</taxon>
        <taxon>Agaricales</taxon>
        <taxon>Tricholomatineae</taxon>
        <taxon>Lyophyllaceae</taxon>
        <taxon>Tricholomella</taxon>
    </lineage>
</organism>
<accession>A0A8H5H3S8</accession>
<dbReference type="Proteomes" id="UP000565441">
    <property type="component" value="Unassembled WGS sequence"/>
</dbReference>
<dbReference type="Gene3D" id="3.80.10.10">
    <property type="entry name" value="Ribonuclease Inhibitor"/>
    <property type="match status" value="1"/>
</dbReference>
<reference evidence="1 2" key="1">
    <citation type="journal article" date="2020" name="ISME J.">
        <title>Uncovering the hidden diversity of litter-decomposition mechanisms in mushroom-forming fungi.</title>
        <authorList>
            <person name="Floudas D."/>
            <person name="Bentzer J."/>
            <person name="Ahren D."/>
            <person name="Johansson T."/>
            <person name="Persson P."/>
            <person name="Tunlid A."/>
        </authorList>
    </citation>
    <scope>NUCLEOTIDE SEQUENCE [LARGE SCALE GENOMIC DNA]</scope>
    <source>
        <strain evidence="1 2">CBS 661.87</strain>
    </source>
</reference>
<gene>
    <name evidence="1" type="ORF">D9615_008522</name>
</gene>
<proteinExistence type="predicted"/>
<protein>
    <submittedName>
        <fullName evidence="1">Uncharacterized protein</fullName>
    </submittedName>
</protein>
<evidence type="ECO:0000313" key="1">
    <source>
        <dbReference type="EMBL" id="KAF5376264.1"/>
    </source>
</evidence>
<dbReference type="AlphaFoldDB" id="A0A8H5H3S8"/>
<sequence>MLLPRPLSIPQEIISTILNELSSDTDSLKRCSLVSQSFLPHCHKLLFSYICLDHPTRSRGLYDLITNNTTFIPYIRKVDIISIAGSSSRDRDCVIFEDTLAPLLQTLRNLHAFSLREQGWRNLLWSKLPADLRSTILNLTVTSITLENLRNVPMGHFGRFVCLKNLRLVDMEWDCEIPLELEPLGASFSSPQGPTGYLESLGIVDSAMCGRHLITTLTDPRSSLKLSRLKELDLSGNHGNHGFAGTIMEAAGQSLQRVVWFDFGEEINPHPNPFTRVPSSFSALPALRFLTIHTQFACGRACDPLPPLAQALAGATPRDACALEHLKIDIDFYCISNDVDIIDKYALWPALDQALARPGVYTELKRVEISLMCDDCREAFAGLSKRRMPMLVEKGVFY</sequence>
<comment type="caution">
    <text evidence="1">The sequence shown here is derived from an EMBL/GenBank/DDBJ whole genome shotgun (WGS) entry which is preliminary data.</text>
</comment>
<name>A0A8H5H3S8_9AGAR</name>
<evidence type="ECO:0000313" key="2">
    <source>
        <dbReference type="Proteomes" id="UP000565441"/>
    </source>
</evidence>